<dbReference type="CDD" id="cd00063">
    <property type="entry name" value="FN3"/>
    <property type="match status" value="1"/>
</dbReference>
<proteinExistence type="predicted"/>
<feature type="signal peptide" evidence="3">
    <location>
        <begin position="1"/>
        <end position="20"/>
    </location>
</feature>
<dbReference type="InterPro" id="IPR003961">
    <property type="entry name" value="FN3_dom"/>
</dbReference>
<evidence type="ECO:0000259" key="5">
    <source>
        <dbReference type="PROSITE" id="PS50853"/>
    </source>
</evidence>
<dbReference type="NCBIfam" id="TIGR04183">
    <property type="entry name" value="Por_Secre_tail"/>
    <property type="match status" value="1"/>
</dbReference>
<dbReference type="Gene3D" id="2.60.120.290">
    <property type="entry name" value="Spermadhesin, CUB domain"/>
    <property type="match status" value="2"/>
</dbReference>
<feature type="chain" id="PRO_5045605323" evidence="3">
    <location>
        <begin position="21"/>
        <end position="1366"/>
    </location>
</feature>
<dbReference type="PROSITE" id="PS01180">
    <property type="entry name" value="CUB"/>
    <property type="match status" value="1"/>
</dbReference>
<keyword evidence="1 3" id="KW-0732">Signal</keyword>
<gene>
    <name evidence="6" type="ORF">QRD02_13750</name>
</gene>
<protein>
    <submittedName>
        <fullName evidence="6">T9SS type A sorting domain-containing protein</fullName>
    </submittedName>
</protein>
<evidence type="ECO:0000313" key="7">
    <source>
        <dbReference type="Proteomes" id="UP001244787"/>
    </source>
</evidence>
<evidence type="ECO:0000313" key="6">
    <source>
        <dbReference type="EMBL" id="MDN3725448.1"/>
    </source>
</evidence>
<feature type="domain" description="CUB" evidence="4">
    <location>
        <begin position="1010"/>
        <end position="1148"/>
    </location>
</feature>
<dbReference type="InterPro" id="IPR026444">
    <property type="entry name" value="Secre_tail"/>
</dbReference>
<dbReference type="SUPFAM" id="SSF49854">
    <property type="entry name" value="Spermadhesin, CUB domain"/>
    <property type="match status" value="1"/>
</dbReference>
<sequence>MRRITIIGCLIGLLSLTVSAQSTRTSSSHSDTRTTNVEVQKKPTASFEELLVRYQNLGSTSGFLSEYFSKEEQQILNSHFKNQKPVQSDQVVMGVRTNNTAEPNPIFVSNNKAFTPLFVALPSRPDAREGKLSDVSPENRAAFQQTPLFLAPSALTAEEEAEILAAEQQRENTNVIANYEPQGNVILSAIVPTAGATETFAVVTGDFFYDPTDGVNGGPGGDCTTTSSGNPGDYPNCGCVTTTTLTGTDLSVEFLSFKVFGTFDFLNIYDGPDTSSPQIYDSNLNSDTDTLAGMIAANGSGVFTSTSGALTFEFNATAVVNSCGWEVEILNAGGGGGSGCSTGVYTSRATFDAETGPLNLEDFAGGPGSLVQCGLVISNTGDSCFPAGEILPGIEITSNNSAGDQTVYVDPADGFGNTVPIVGSNAFVDYTIINFPNNDVNSFGFDLITLLGTGPVEVRIFGAGGLIDTQIATGTNPESFWGYIASETIVSVELEDLSGANIEGIGMVAFGNCSGGGGGTACSQDNPENAFENGYTTSSNQSQRIAFDITVPADTDFTLDTATVNIWMNPGATLTSSDITFYSDAGGIPGAVIATQSAVVPTSQTVIGNNFGFDISEVVFDIAPEMLAGQAGVETTYWVVFTVNISSGSGYISSTTASIEGFEAYFSTDGGATWILIAGNDIVYNFEGECETIGGGGGMLDTAYGINNGNLELIGFPVTDPSSVEVYGDSPITVNFENAGAIDPANPTTGYVLDNTGAFFSFDVASGFYTALGTINGEWLGMEYDQSTGILYAITLTELYTIDPIGVSATLVGPLGLAGGALPIALAIDGAGVGYTYDLVDDNLYSINMATGATTLIGNIGFDANFGQGMCYDSVTDTVYMAAFNGGTFAAEWRSVNTTTGATSLIGPIITTAATTQVAWVSIGESLPPPACPEPTNLVVSNITPTTADLSWSAEPNASNGYIWYVFDQGANPLTDPPVATGTVPAGTTNVTATGLEGGLSYDFYIVADCDSDGLSQLAGPISFATPPACGGKFYDTGGPGGDYQNNENVTTTITPINSGEVVTVTFTAFEVEATWDALYVYDGPDTSSPLISSGNPPTNSGFPAGGYYGTSIPGPFVSTHPSGALTFVFMSDSSVPQSGWEADVTCALTPPPNDMIVNSIDVDEIGFPYTDPAVHMPAATPENGNPINCDLTGANGVWYNFVPEGDGTANATIVSPSGASSVTFYTAPNENAVETDLTLVPQQTNQCAPGTSASIFTLGGQAYYVFVLNTGSITDIVIDGTNLGISDNTIAGFSYYPNPTNNILNLQSIESIEQVSFYNVLGQLVIENTVNATSTQVDISNLNTGTYIMKVTVNGEIGTYRVLKQ</sequence>
<dbReference type="EMBL" id="JAUGQQ010000016">
    <property type="protein sequence ID" value="MDN3725448.1"/>
    <property type="molecule type" value="Genomic_DNA"/>
</dbReference>
<evidence type="ECO:0000256" key="2">
    <source>
        <dbReference type="ARBA" id="ARBA00023157"/>
    </source>
</evidence>
<dbReference type="InterPro" id="IPR000859">
    <property type="entry name" value="CUB_dom"/>
</dbReference>
<dbReference type="PROSITE" id="PS50853">
    <property type="entry name" value="FN3"/>
    <property type="match status" value="1"/>
</dbReference>
<dbReference type="SUPFAM" id="SSF63825">
    <property type="entry name" value="YWTD domain"/>
    <property type="match status" value="1"/>
</dbReference>
<dbReference type="RefSeq" id="WP_290255539.1">
    <property type="nucleotide sequence ID" value="NZ_JAUGQQ010000016.1"/>
</dbReference>
<name>A0ABT8DJE9_9FLAO</name>
<feature type="domain" description="Fibronectin type-III" evidence="5">
    <location>
        <begin position="934"/>
        <end position="1029"/>
    </location>
</feature>
<dbReference type="Proteomes" id="UP001244787">
    <property type="component" value="Unassembled WGS sequence"/>
</dbReference>
<dbReference type="SUPFAM" id="SSF49265">
    <property type="entry name" value="Fibronectin type III"/>
    <property type="match status" value="1"/>
</dbReference>
<comment type="caution">
    <text evidence="6">The sequence shown here is derived from an EMBL/GenBank/DDBJ whole genome shotgun (WGS) entry which is preliminary data.</text>
</comment>
<keyword evidence="2" id="KW-1015">Disulfide bond</keyword>
<dbReference type="Pfam" id="PF18962">
    <property type="entry name" value="Por_Secre_tail"/>
    <property type="match status" value="1"/>
</dbReference>
<dbReference type="PANTHER" id="PTHR39385:SF2">
    <property type="entry name" value="SLIT-LIKE 3 PROTEIN"/>
    <property type="match status" value="1"/>
</dbReference>
<organism evidence="6 7">
    <name type="scientific">Aequorivita aurantiaca</name>
    <dbReference type="NCBI Taxonomy" id="3053356"/>
    <lineage>
        <taxon>Bacteria</taxon>
        <taxon>Pseudomonadati</taxon>
        <taxon>Bacteroidota</taxon>
        <taxon>Flavobacteriia</taxon>
        <taxon>Flavobacteriales</taxon>
        <taxon>Flavobacteriaceae</taxon>
        <taxon>Aequorivita</taxon>
    </lineage>
</organism>
<evidence type="ECO:0000256" key="3">
    <source>
        <dbReference type="SAM" id="SignalP"/>
    </source>
</evidence>
<keyword evidence="7" id="KW-1185">Reference proteome</keyword>
<dbReference type="InterPro" id="IPR035914">
    <property type="entry name" value="Sperma_CUB_dom_sf"/>
</dbReference>
<dbReference type="InterPro" id="IPR013783">
    <property type="entry name" value="Ig-like_fold"/>
</dbReference>
<dbReference type="PANTHER" id="PTHR39385">
    <property type="entry name" value="PROTEIN CBG20422"/>
    <property type="match status" value="1"/>
</dbReference>
<evidence type="ECO:0000259" key="4">
    <source>
        <dbReference type="PROSITE" id="PS01180"/>
    </source>
</evidence>
<reference evidence="6 7" key="1">
    <citation type="submission" date="2023-06" db="EMBL/GenBank/DDBJ databases">
        <authorList>
            <person name="Ye Y.-Q."/>
            <person name="Du Z.-J."/>
        </authorList>
    </citation>
    <scope>NUCLEOTIDE SEQUENCE [LARGE SCALE GENOMIC DNA]</scope>
    <source>
        <strain evidence="6 7">SDUM287046</strain>
    </source>
</reference>
<dbReference type="CDD" id="cd00041">
    <property type="entry name" value="CUB"/>
    <property type="match status" value="1"/>
</dbReference>
<dbReference type="SMART" id="SM00042">
    <property type="entry name" value="CUB"/>
    <property type="match status" value="1"/>
</dbReference>
<dbReference type="Gene3D" id="2.60.40.10">
    <property type="entry name" value="Immunoglobulins"/>
    <property type="match status" value="1"/>
</dbReference>
<dbReference type="InterPro" id="IPR036116">
    <property type="entry name" value="FN3_sf"/>
</dbReference>
<evidence type="ECO:0000256" key="1">
    <source>
        <dbReference type="ARBA" id="ARBA00022729"/>
    </source>
</evidence>
<dbReference type="SMART" id="SM00060">
    <property type="entry name" value="FN3"/>
    <property type="match status" value="1"/>
</dbReference>
<accession>A0ABT8DJE9</accession>